<keyword evidence="6 9" id="KW-1133">Transmembrane helix</keyword>
<dbReference type="InterPro" id="IPR029044">
    <property type="entry name" value="Nucleotide-diphossugar_trans"/>
</dbReference>
<dbReference type="PANTHER" id="PTHR48090:SF1">
    <property type="entry name" value="PROPHAGE BACTOPRENOL GLUCOSYL TRANSFERASE HOMOLOG"/>
    <property type="match status" value="1"/>
</dbReference>
<comment type="caution">
    <text evidence="11">The sequence shown here is derived from an EMBL/GenBank/DDBJ whole genome shotgun (WGS) entry which is preliminary data.</text>
</comment>
<comment type="similarity">
    <text evidence="8">Belongs to the glycosyltransferase 2 family. GtrB subfamily.</text>
</comment>
<dbReference type="InterPro" id="IPR050256">
    <property type="entry name" value="Glycosyltransferase_2"/>
</dbReference>
<dbReference type="Gene3D" id="3.90.550.10">
    <property type="entry name" value="Spore Coat Polysaccharide Biosynthesis Protein SpsA, Chain A"/>
    <property type="match status" value="1"/>
</dbReference>
<evidence type="ECO:0000256" key="5">
    <source>
        <dbReference type="ARBA" id="ARBA00022692"/>
    </source>
</evidence>
<evidence type="ECO:0000256" key="8">
    <source>
        <dbReference type="ARBA" id="ARBA00038152"/>
    </source>
</evidence>
<dbReference type="FunFam" id="3.90.550.10:FF:000079">
    <property type="entry name" value="Probable glycosyl transferase"/>
    <property type="match status" value="1"/>
</dbReference>
<evidence type="ECO:0000256" key="2">
    <source>
        <dbReference type="ARBA" id="ARBA00022475"/>
    </source>
</evidence>
<dbReference type="PANTHER" id="PTHR48090">
    <property type="entry name" value="UNDECAPRENYL-PHOSPHATE 4-DEOXY-4-FORMAMIDO-L-ARABINOSE TRANSFERASE-RELATED"/>
    <property type="match status" value="1"/>
</dbReference>
<dbReference type="InterPro" id="IPR001173">
    <property type="entry name" value="Glyco_trans_2-like"/>
</dbReference>
<proteinExistence type="inferred from homology"/>
<dbReference type="GO" id="GO:0005886">
    <property type="term" value="C:plasma membrane"/>
    <property type="evidence" value="ECO:0007669"/>
    <property type="project" value="UniProtKB-SubCell"/>
</dbReference>
<gene>
    <name evidence="11" type="ORF">CO077_01535</name>
</gene>
<keyword evidence="7 9" id="KW-0472">Membrane</keyword>
<evidence type="ECO:0000256" key="1">
    <source>
        <dbReference type="ARBA" id="ARBA00004651"/>
    </source>
</evidence>
<dbReference type="GO" id="GO:0016757">
    <property type="term" value="F:glycosyltransferase activity"/>
    <property type="evidence" value="ECO:0007669"/>
    <property type="project" value="UniProtKB-KW"/>
</dbReference>
<dbReference type="AlphaFoldDB" id="A0A2M8DN23"/>
<organism evidence="11 12">
    <name type="scientific">Candidatus Nealsonbacteria bacterium CG_4_9_14_0_8_um_filter_35_12</name>
    <dbReference type="NCBI Taxonomy" id="1974692"/>
    <lineage>
        <taxon>Bacteria</taxon>
        <taxon>Candidatus Nealsoniibacteriota</taxon>
    </lineage>
</organism>
<dbReference type="Pfam" id="PF00535">
    <property type="entry name" value="Glycos_transf_2"/>
    <property type="match status" value="1"/>
</dbReference>
<dbReference type="CDD" id="cd04187">
    <property type="entry name" value="DPM1_like_bac"/>
    <property type="match status" value="1"/>
</dbReference>
<evidence type="ECO:0000256" key="7">
    <source>
        <dbReference type="ARBA" id="ARBA00023136"/>
    </source>
</evidence>
<dbReference type="SUPFAM" id="SSF53448">
    <property type="entry name" value="Nucleotide-diphospho-sugar transferases"/>
    <property type="match status" value="1"/>
</dbReference>
<evidence type="ECO:0000313" key="11">
    <source>
        <dbReference type="EMBL" id="PJB99477.1"/>
    </source>
</evidence>
<keyword evidence="2" id="KW-1003">Cell membrane</keyword>
<feature type="transmembrane region" description="Helical" evidence="9">
    <location>
        <begin position="232"/>
        <end position="253"/>
    </location>
</feature>
<accession>A0A2M8DN23</accession>
<name>A0A2M8DN23_9BACT</name>
<protein>
    <submittedName>
        <fullName evidence="11">Glycosyltransferase</fullName>
    </submittedName>
</protein>
<dbReference type="Proteomes" id="UP000228875">
    <property type="component" value="Unassembled WGS sequence"/>
</dbReference>
<reference evidence="12" key="1">
    <citation type="submission" date="2017-09" db="EMBL/GenBank/DDBJ databases">
        <title>Depth-based differentiation of microbial function through sediment-hosted aquifers and enrichment of novel symbionts in the deep terrestrial subsurface.</title>
        <authorList>
            <person name="Probst A.J."/>
            <person name="Ladd B."/>
            <person name="Jarett J.K."/>
            <person name="Geller-Mcgrath D.E."/>
            <person name="Sieber C.M.K."/>
            <person name="Emerson J.B."/>
            <person name="Anantharaman K."/>
            <person name="Thomas B.C."/>
            <person name="Malmstrom R."/>
            <person name="Stieglmeier M."/>
            <person name="Klingl A."/>
            <person name="Woyke T."/>
            <person name="Ryan C.M."/>
            <person name="Banfield J.F."/>
        </authorList>
    </citation>
    <scope>NUCLEOTIDE SEQUENCE [LARGE SCALE GENOMIC DNA]</scope>
</reference>
<dbReference type="EMBL" id="PFTB01000037">
    <property type="protein sequence ID" value="PJB99477.1"/>
    <property type="molecule type" value="Genomic_DNA"/>
</dbReference>
<sequence length="313" mass="36108">MTQQYKYSIVAPVYNEEETIREFYKRLVSVMDSIKESYEIIFVNDGSKDRSLEIMKEFHSQDKRVKIIDFSRNFGHQIAITAGMDYALGNTVVIIDADLQDPPEVIPRFIEKWKEGFEVVYGIRESREGEGVFKKLTAKIFYRILQRIIDIKIPLDAGDFRLIDRKVVDSLKEIRERSRFVRGLTSWVGFKQGGILYKREKRFAGHTKYSLKKMLKLAVDAAFSFSNFPLRIAGYFGFLIAGLSFLYLIYVIILKLFTNILISGWTSLIVAVLFLGGVQLICLGIIGEYIGRIGEEVKHRPLYIIKEVIGENK</sequence>
<evidence type="ECO:0000256" key="4">
    <source>
        <dbReference type="ARBA" id="ARBA00022679"/>
    </source>
</evidence>
<keyword evidence="3" id="KW-0328">Glycosyltransferase</keyword>
<evidence type="ECO:0000256" key="3">
    <source>
        <dbReference type="ARBA" id="ARBA00022676"/>
    </source>
</evidence>
<evidence type="ECO:0000256" key="9">
    <source>
        <dbReference type="SAM" id="Phobius"/>
    </source>
</evidence>
<feature type="domain" description="Glycosyltransferase 2-like" evidence="10">
    <location>
        <begin position="8"/>
        <end position="170"/>
    </location>
</feature>
<evidence type="ECO:0000259" key="10">
    <source>
        <dbReference type="Pfam" id="PF00535"/>
    </source>
</evidence>
<keyword evidence="5 9" id="KW-0812">Transmembrane</keyword>
<evidence type="ECO:0000256" key="6">
    <source>
        <dbReference type="ARBA" id="ARBA00022989"/>
    </source>
</evidence>
<feature type="transmembrane region" description="Helical" evidence="9">
    <location>
        <begin position="265"/>
        <end position="290"/>
    </location>
</feature>
<keyword evidence="4 11" id="KW-0808">Transferase</keyword>
<evidence type="ECO:0000313" key="12">
    <source>
        <dbReference type="Proteomes" id="UP000228875"/>
    </source>
</evidence>
<comment type="subcellular location">
    <subcellularLocation>
        <location evidence="1">Cell membrane</location>
        <topology evidence="1">Multi-pass membrane protein</topology>
    </subcellularLocation>
</comment>